<evidence type="ECO:0000313" key="2">
    <source>
        <dbReference type="Proteomes" id="UP000530268"/>
    </source>
</evidence>
<gene>
    <name evidence="1" type="ORF">GGR95_001012</name>
</gene>
<name>A0A7W6E334_9RHOB</name>
<evidence type="ECO:0000313" key="1">
    <source>
        <dbReference type="EMBL" id="MBB3993384.1"/>
    </source>
</evidence>
<sequence>MSLPEALRHQAKACANLGSPFMAQLLSVLAENWPQNSALAHKFSAFEGNIGPAGHSLPLRIAGGLHALVLTQRDAGLIATYPPHRPTDTALRDAVLAALETHQDFLLEWTNSPPQTNEVRRSAVLIAGAQVAVTHFDLPVHLSELGASGGLNLMWDHYALEVMDQRFGPDKAALTLAPKWTGKAPPAKTVHIVDRSGADLNPLDPQDETDLLRLTAYLWADQPDRLALTRAAASVMTAQIDKSDAIDWLATRLATAPQGQLHLIQHSVAWQYFPEEVQARGTALIEAAGAQATADRPLAWLSMESDGDATGGKGAAITLRLWPGDITLALGRADFHGRWVDWHYDVAQTG</sequence>
<evidence type="ECO:0008006" key="3">
    <source>
        <dbReference type="Google" id="ProtNLM"/>
    </source>
</evidence>
<accession>A0A7W6E334</accession>
<comment type="caution">
    <text evidence="1">The sequence shown here is derived from an EMBL/GenBank/DDBJ whole genome shotgun (WGS) entry which is preliminary data.</text>
</comment>
<dbReference type="AlphaFoldDB" id="A0A7W6E334"/>
<dbReference type="RefSeq" id="WP_184563405.1">
    <property type="nucleotide sequence ID" value="NZ_JACIEI010000002.1"/>
</dbReference>
<proteinExistence type="predicted"/>
<keyword evidence="2" id="KW-1185">Reference proteome</keyword>
<dbReference type="PIRSF" id="PIRSF012608">
    <property type="entry name" value="UCP012608"/>
    <property type="match status" value="1"/>
</dbReference>
<dbReference type="EMBL" id="JACIEI010000002">
    <property type="protein sequence ID" value="MBB3993384.1"/>
    <property type="molecule type" value="Genomic_DNA"/>
</dbReference>
<dbReference type="Pfam" id="PF10094">
    <property type="entry name" value="DUF2332"/>
    <property type="match status" value="1"/>
</dbReference>
<reference evidence="1 2" key="1">
    <citation type="submission" date="2020-08" db="EMBL/GenBank/DDBJ databases">
        <title>Genomic Encyclopedia of Type Strains, Phase IV (KMG-IV): sequencing the most valuable type-strain genomes for metagenomic binning, comparative biology and taxonomic classification.</title>
        <authorList>
            <person name="Goeker M."/>
        </authorList>
    </citation>
    <scope>NUCLEOTIDE SEQUENCE [LARGE SCALE GENOMIC DNA]</scope>
    <source>
        <strain evidence="1 2">DSM 102234</strain>
    </source>
</reference>
<dbReference type="Proteomes" id="UP000530268">
    <property type="component" value="Unassembled WGS sequence"/>
</dbReference>
<dbReference type="InterPro" id="IPR011200">
    <property type="entry name" value="UCP012608"/>
</dbReference>
<protein>
    <recommendedName>
        <fullName evidence="3">DUF2332 domain-containing protein</fullName>
    </recommendedName>
</protein>
<organism evidence="1 2">
    <name type="scientific">Sulfitobacter undariae</name>
    <dbReference type="NCBI Taxonomy" id="1563671"/>
    <lineage>
        <taxon>Bacteria</taxon>
        <taxon>Pseudomonadati</taxon>
        <taxon>Pseudomonadota</taxon>
        <taxon>Alphaproteobacteria</taxon>
        <taxon>Rhodobacterales</taxon>
        <taxon>Roseobacteraceae</taxon>
        <taxon>Sulfitobacter</taxon>
    </lineage>
</organism>